<comment type="subcellular location">
    <subcellularLocation>
        <location evidence="14">Secreted</location>
    </subcellularLocation>
</comment>
<feature type="binding site" evidence="12">
    <location>
        <position position="316"/>
    </location>
    <ligand>
        <name>Zn(2+)</name>
        <dbReference type="ChEBI" id="CHEBI:29105"/>
        <note>catalytic</note>
    </ligand>
</feature>
<keyword evidence="9 14" id="KW-0482">Metalloprotease</keyword>
<dbReference type="Pfam" id="PF02102">
    <property type="entry name" value="Peptidase_M35"/>
    <property type="match status" value="1"/>
</dbReference>
<keyword evidence="7 14" id="KW-0378">Hydrolase</keyword>
<keyword evidence="8 12" id="KW-0862">Zinc</keyword>
<dbReference type="CDD" id="cd11008">
    <property type="entry name" value="M35_deuterolysin_like"/>
    <property type="match status" value="1"/>
</dbReference>
<evidence type="ECO:0000256" key="3">
    <source>
        <dbReference type="ARBA" id="ARBA00022670"/>
    </source>
</evidence>
<reference evidence="17 18" key="1">
    <citation type="submission" date="2017-01" db="EMBL/GenBank/DDBJ databases">
        <title>Draft genome sequence of Diplodia seriata F98.1, a fungal species involved in grapevine trunk diseases.</title>
        <authorList>
            <person name="Robert-Siegwald G."/>
            <person name="Vallet J."/>
            <person name="Abou-Mansour E."/>
            <person name="Xu J."/>
            <person name="Rey P."/>
            <person name="Bertsch C."/>
            <person name="Rego C."/>
            <person name="Larignon P."/>
            <person name="Fontaine F."/>
            <person name="Lebrun M.-H."/>
        </authorList>
    </citation>
    <scope>NUCLEOTIDE SEQUENCE [LARGE SCALE GENOMIC DNA]</scope>
    <source>
        <strain evidence="17 18">F98.1</strain>
    </source>
</reference>
<dbReference type="Gene3D" id="2.60.40.2970">
    <property type="match status" value="1"/>
</dbReference>
<comment type="similarity">
    <text evidence="2 14">Belongs to the peptidase M35 family.</text>
</comment>
<feature type="binding site" evidence="12">
    <location>
        <position position="312"/>
    </location>
    <ligand>
        <name>Zn(2+)</name>
        <dbReference type="ChEBI" id="CHEBI:29105"/>
        <note>catalytic</note>
    </ligand>
</feature>
<feature type="chain" id="PRO_5011808989" description="Neutral protease 2" evidence="14">
    <location>
        <begin position="19"/>
        <end position="545"/>
    </location>
</feature>
<feature type="compositionally biased region" description="Low complexity" evidence="15">
    <location>
        <begin position="464"/>
        <end position="488"/>
    </location>
</feature>
<evidence type="ECO:0000256" key="4">
    <source>
        <dbReference type="ARBA" id="ARBA00022685"/>
    </source>
</evidence>
<dbReference type="GO" id="GO:0006508">
    <property type="term" value="P:proteolysis"/>
    <property type="evidence" value="ECO:0007669"/>
    <property type="project" value="UniProtKB-KW"/>
</dbReference>
<dbReference type="PANTHER" id="PTHR37016">
    <property type="match status" value="1"/>
</dbReference>
<evidence type="ECO:0000313" key="16">
    <source>
        <dbReference type="EMBL" id="KAL0256103.1"/>
    </source>
</evidence>
<evidence type="ECO:0000256" key="6">
    <source>
        <dbReference type="ARBA" id="ARBA00022729"/>
    </source>
</evidence>
<organism evidence="17 18">
    <name type="scientific">Diplodia seriata</name>
    <dbReference type="NCBI Taxonomy" id="420778"/>
    <lineage>
        <taxon>Eukaryota</taxon>
        <taxon>Fungi</taxon>
        <taxon>Dikarya</taxon>
        <taxon>Ascomycota</taxon>
        <taxon>Pezizomycotina</taxon>
        <taxon>Dothideomycetes</taxon>
        <taxon>Dothideomycetes incertae sedis</taxon>
        <taxon>Botryosphaeriales</taxon>
        <taxon>Botryosphaeriaceae</taxon>
        <taxon>Diplodia</taxon>
    </lineage>
</organism>
<dbReference type="GO" id="GO:0004222">
    <property type="term" value="F:metalloendopeptidase activity"/>
    <property type="evidence" value="ECO:0007669"/>
    <property type="project" value="InterPro"/>
</dbReference>
<dbReference type="InterPro" id="IPR024079">
    <property type="entry name" value="MetalloPept_cat_dom_sf"/>
</dbReference>
<keyword evidence="6 14" id="KW-0732">Signal</keyword>
<feature type="binding site" evidence="12">
    <location>
        <position position="325"/>
    </location>
    <ligand>
        <name>Zn(2+)</name>
        <dbReference type="ChEBI" id="CHEBI:29105"/>
        <note>catalytic</note>
    </ligand>
</feature>
<feature type="disulfide bond" evidence="13">
    <location>
        <begin position="269"/>
        <end position="287"/>
    </location>
</feature>
<feature type="region of interest" description="Disordered" evidence="15">
    <location>
        <begin position="362"/>
        <end position="531"/>
    </location>
</feature>
<comment type="caution">
    <text evidence="17">The sequence shown here is derived from an EMBL/GenBank/DDBJ whole genome shotgun (WGS) entry which is preliminary data.</text>
</comment>
<keyword evidence="5 12" id="KW-0479">Metal-binding</keyword>
<evidence type="ECO:0000256" key="2">
    <source>
        <dbReference type="ARBA" id="ARBA00010279"/>
    </source>
</evidence>
<comment type="catalytic activity">
    <reaction evidence="1 14">
        <text>Preferential cleavage of bonds with hydrophobic residues in P1'. Also 3-Asn-|-Gln-4 and 8-Gly-|-Ser-9 bonds in insulin B chain.</text>
        <dbReference type="EC" id="3.4.24.39"/>
    </reaction>
</comment>
<feature type="compositionally biased region" description="Low complexity" evidence="15">
    <location>
        <begin position="362"/>
        <end position="398"/>
    </location>
</feature>
<evidence type="ECO:0000256" key="9">
    <source>
        <dbReference type="ARBA" id="ARBA00023049"/>
    </source>
</evidence>
<dbReference type="PRINTS" id="PR00768">
    <property type="entry name" value="DEUTEROLYSIN"/>
</dbReference>
<evidence type="ECO:0000313" key="17">
    <source>
        <dbReference type="EMBL" id="OMP86153.1"/>
    </source>
</evidence>
<comment type="function">
    <text evidence="14">Secreted metalloproteinase that allows assimilation of proteinaceous substrates. Shows high activities on basic nuclear substrates such as histone and protamine.</text>
</comment>
<gene>
    <name evidence="17" type="ORF">BK809_0003322</name>
    <name evidence="16" type="ORF">SLS55_008495</name>
</gene>
<keyword evidence="19" id="KW-1185">Reference proteome</keyword>
<evidence type="ECO:0000256" key="15">
    <source>
        <dbReference type="SAM" id="MobiDB-lite"/>
    </source>
</evidence>
<dbReference type="PANTHER" id="PTHR37016:SF2">
    <property type="entry name" value="NEUTRAL PROTEASE 2 HOMOLOG SNOG_02177"/>
    <property type="match status" value="1"/>
</dbReference>
<dbReference type="Proteomes" id="UP000190776">
    <property type="component" value="Unassembled WGS sequence"/>
</dbReference>
<evidence type="ECO:0000256" key="8">
    <source>
        <dbReference type="ARBA" id="ARBA00022833"/>
    </source>
</evidence>
<dbReference type="EMBL" id="JAJVCZ030000009">
    <property type="protein sequence ID" value="KAL0256103.1"/>
    <property type="molecule type" value="Genomic_DNA"/>
</dbReference>
<evidence type="ECO:0000256" key="10">
    <source>
        <dbReference type="ARBA" id="ARBA00023145"/>
    </source>
</evidence>
<keyword evidence="3 14" id="KW-0645">Protease</keyword>
<dbReference type="GO" id="GO:0046872">
    <property type="term" value="F:metal ion binding"/>
    <property type="evidence" value="ECO:0007669"/>
    <property type="project" value="UniProtKB-KW"/>
</dbReference>
<protein>
    <recommendedName>
        <fullName evidence="14">Neutral protease 2</fullName>
        <ecNumber evidence="14">3.4.24.39</ecNumber>
    </recommendedName>
    <alternativeName>
        <fullName evidence="14">Deuterolysin</fullName>
    </alternativeName>
</protein>
<sequence>MKLSTAAVHAALASVAASAAVELNKRVTPLDVKLETVNNSEIKAIVTNNGNKDLNLFIRNSFLDSASIEKAEVYSAESRVAFDGIRQRLGTNNLTSDSFQSIPAGGSIEATWDAAEMHDLSAGGDYDILTQGAIPYADANSTKIVGAVPYLSNRLRANVLGSHAAKVRRNFLGKIEKLKKRSTFTECSGDKKTSTETAMQNCKKLATAAASAASSDNAAFTDIFKQADASEVKKVLNAVAEECGSTTSGAAAYYCNEDAVPSQYAVGGCQSQVLAYTMPSASLVVNCDLYYSALPALADTCYDQDQATTTLHEFTHLSEIKGTDDLGYGYSAATQLTGAQALNNADSYALFANAVANNCGGSSSSSSSSGSSSGTGTSTGSGTATTPETSSGSSSGTGTETGSGIGGIFTPISGGGSSSGSSGTETGSGIGGIFTPIAGGSSTGTETGSTGTETGSGIGGLFTPIAGGSSSGSSPFGGESSSSGTETGSGIGAIFTPPVGGSSGTGAGSSSEDSDSSSSSGIGSWFSWPPSWMVTSGRRVVVTGA</sequence>
<dbReference type="EMBL" id="MSZU01000080">
    <property type="protein sequence ID" value="OMP86153.1"/>
    <property type="molecule type" value="Genomic_DNA"/>
</dbReference>
<dbReference type="Gene3D" id="3.40.390.10">
    <property type="entry name" value="Collagenase (Catalytic Domain)"/>
    <property type="match status" value="1"/>
</dbReference>
<dbReference type="InterPro" id="IPR050414">
    <property type="entry name" value="Fungal_M35_metalloproteases"/>
</dbReference>
<accession>A0A1S8BFS5</accession>
<evidence type="ECO:0000313" key="18">
    <source>
        <dbReference type="Proteomes" id="UP000190776"/>
    </source>
</evidence>
<feature type="signal peptide" evidence="14">
    <location>
        <begin position="1"/>
        <end position="18"/>
    </location>
</feature>
<name>A0A1S8BFS5_9PEZI</name>
<evidence type="ECO:0000256" key="7">
    <source>
        <dbReference type="ARBA" id="ARBA00022801"/>
    </source>
</evidence>
<evidence type="ECO:0000256" key="12">
    <source>
        <dbReference type="PIRSR" id="PIRSR601384-2"/>
    </source>
</evidence>
<evidence type="ECO:0000256" key="1">
    <source>
        <dbReference type="ARBA" id="ARBA00001187"/>
    </source>
</evidence>
<dbReference type="GO" id="GO:0005576">
    <property type="term" value="C:extracellular region"/>
    <property type="evidence" value="ECO:0007669"/>
    <property type="project" value="UniProtKB-SubCell"/>
</dbReference>
<reference evidence="16 19" key="2">
    <citation type="submission" date="2024-02" db="EMBL/GenBank/DDBJ databases">
        <title>De novo assembly and annotation of 12 fungi associated with fruit tree decline syndrome in Ontario, Canada.</title>
        <authorList>
            <person name="Sulman M."/>
            <person name="Ellouze W."/>
            <person name="Ilyukhin E."/>
        </authorList>
    </citation>
    <scope>NUCLEOTIDE SEQUENCE [LARGE SCALE GENOMIC DNA]</scope>
    <source>
        <strain evidence="16 19">FDS-637</strain>
    </source>
</reference>
<keyword evidence="4 14" id="KW-0165">Cleavage on pair of basic residues</keyword>
<evidence type="ECO:0000313" key="19">
    <source>
        <dbReference type="Proteomes" id="UP001430584"/>
    </source>
</evidence>
<dbReference type="STRING" id="420778.A0A1S8BFS5"/>
<keyword evidence="10" id="KW-0865">Zymogen</keyword>
<dbReference type="AlphaFoldDB" id="A0A1S8BFS5"/>
<dbReference type="OrthoDB" id="412874at2759"/>
<feature type="compositionally biased region" description="Low complexity" evidence="15">
    <location>
        <begin position="508"/>
        <end position="527"/>
    </location>
</feature>
<dbReference type="InterPro" id="IPR001384">
    <property type="entry name" value="Peptidase_M35"/>
</dbReference>
<feature type="disulfide bond" evidence="13">
    <location>
        <begin position="187"/>
        <end position="255"/>
    </location>
</feature>
<proteinExistence type="inferred from homology"/>
<dbReference type="Proteomes" id="UP001430584">
    <property type="component" value="Unassembled WGS sequence"/>
</dbReference>
<comment type="cofactor">
    <cofactor evidence="12 14">
        <name>Zn(2+)</name>
        <dbReference type="ChEBI" id="CHEBI:29105"/>
    </cofactor>
    <text evidence="12 14">Binds 1 zinc ion per subunit.</text>
</comment>
<dbReference type="EC" id="3.4.24.39" evidence="14"/>
<evidence type="ECO:0000256" key="14">
    <source>
        <dbReference type="RuleBase" id="RU361126"/>
    </source>
</evidence>
<evidence type="ECO:0000256" key="13">
    <source>
        <dbReference type="PIRSR" id="PIRSR601384-3"/>
    </source>
</evidence>
<feature type="active site" evidence="11">
    <location>
        <position position="313"/>
    </location>
</feature>
<evidence type="ECO:0000256" key="5">
    <source>
        <dbReference type="ARBA" id="ARBA00022723"/>
    </source>
</evidence>
<feature type="compositionally biased region" description="Gly residues" evidence="15">
    <location>
        <begin position="399"/>
        <end position="418"/>
    </location>
</feature>
<dbReference type="SUPFAM" id="SSF55486">
    <property type="entry name" value="Metalloproteases ('zincins'), catalytic domain"/>
    <property type="match status" value="1"/>
</dbReference>
<feature type="compositionally biased region" description="Low complexity" evidence="15">
    <location>
        <begin position="433"/>
        <end position="453"/>
    </location>
</feature>
<evidence type="ECO:0000256" key="11">
    <source>
        <dbReference type="PIRSR" id="PIRSR601384-1"/>
    </source>
</evidence>
<keyword evidence="14" id="KW-0964">Secreted</keyword>